<evidence type="ECO:0000259" key="1">
    <source>
        <dbReference type="Pfam" id="PF03205"/>
    </source>
</evidence>
<dbReference type="EMBL" id="JACNLK010000077">
    <property type="protein sequence ID" value="MBC8209108.1"/>
    <property type="molecule type" value="Genomic_DNA"/>
</dbReference>
<dbReference type="PANTHER" id="PTHR40072">
    <property type="entry name" value="MOLYBDOPTERIN-GUANINE DINUCLEOTIDE BIOSYNTHESIS ADAPTER PROTEIN-RELATED"/>
    <property type="match status" value="1"/>
</dbReference>
<name>A0A8J6TAP0_9BACT</name>
<organism evidence="2 3">
    <name type="scientific">Candidatus Desulfatifera sulfidica</name>
    <dbReference type="NCBI Taxonomy" id="2841691"/>
    <lineage>
        <taxon>Bacteria</taxon>
        <taxon>Pseudomonadati</taxon>
        <taxon>Thermodesulfobacteriota</taxon>
        <taxon>Desulfobulbia</taxon>
        <taxon>Desulfobulbales</taxon>
        <taxon>Desulfobulbaceae</taxon>
        <taxon>Candidatus Desulfatifera</taxon>
    </lineage>
</organism>
<protein>
    <submittedName>
        <fullName evidence="2">Molybdopterin-guanine dinucleotide biosynthesis protein B</fullName>
    </submittedName>
</protein>
<reference evidence="2 3" key="1">
    <citation type="submission" date="2020-08" db="EMBL/GenBank/DDBJ databases">
        <title>Bridging the membrane lipid divide: bacteria of the FCB group superphylum have the potential to synthesize archaeal ether lipids.</title>
        <authorList>
            <person name="Villanueva L."/>
            <person name="Von Meijenfeldt F.A.B."/>
            <person name="Westbye A.B."/>
            <person name="Yadav S."/>
            <person name="Hopmans E.C."/>
            <person name="Dutilh B.E."/>
            <person name="Sinninghe Damste J.S."/>
        </authorList>
    </citation>
    <scope>NUCLEOTIDE SEQUENCE [LARGE SCALE GENOMIC DNA]</scope>
    <source>
        <strain evidence="2">NIOZ-UU81</strain>
    </source>
</reference>
<dbReference type="Pfam" id="PF03205">
    <property type="entry name" value="MobB"/>
    <property type="match status" value="1"/>
</dbReference>
<dbReference type="NCBIfam" id="TIGR00176">
    <property type="entry name" value="mobB"/>
    <property type="match status" value="1"/>
</dbReference>
<proteinExistence type="predicted"/>
<dbReference type="InterPro" id="IPR004435">
    <property type="entry name" value="MobB_dom"/>
</dbReference>
<comment type="caution">
    <text evidence="2">The sequence shown here is derived from an EMBL/GenBank/DDBJ whole genome shotgun (WGS) entry which is preliminary data.</text>
</comment>
<sequence length="221" mass="24231">MTPPIIGFIGWHDSGKTTLVSSVVRCLRDRGLRVGVIKSSKDQGIAFGAPDTDTAKHRRAGADPVVFIAPDQVVMLSDNHRLTFMETCSRYLDQVDVIIAEGFKDEPAIPKIEVFRGPDLAPLREKVPGVIAVASDTQIPVLPCLPLNNPQAVTEFIVDHLQTIPGHPGETLAQVTINGQHQEIPLKMQAETTRYLSRLSASLQQPFDPQAITIQIQTKKE</sequence>
<gene>
    <name evidence="2" type="primary">mobB</name>
    <name evidence="2" type="ORF">H8E79_08085</name>
</gene>
<dbReference type="CDD" id="cd03116">
    <property type="entry name" value="MobB"/>
    <property type="match status" value="1"/>
</dbReference>
<dbReference type="InterPro" id="IPR027417">
    <property type="entry name" value="P-loop_NTPase"/>
</dbReference>
<dbReference type="InterPro" id="IPR052539">
    <property type="entry name" value="MGD_biosynthesis_adapter"/>
</dbReference>
<dbReference type="Gene3D" id="3.40.50.300">
    <property type="entry name" value="P-loop containing nucleotide triphosphate hydrolases"/>
    <property type="match status" value="1"/>
</dbReference>
<evidence type="ECO:0000313" key="2">
    <source>
        <dbReference type="EMBL" id="MBC8209108.1"/>
    </source>
</evidence>
<dbReference type="GO" id="GO:0005525">
    <property type="term" value="F:GTP binding"/>
    <property type="evidence" value="ECO:0007669"/>
    <property type="project" value="InterPro"/>
</dbReference>
<evidence type="ECO:0000313" key="3">
    <source>
        <dbReference type="Proteomes" id="UP000599024"/>
    </source>
</evidence>
<accession>A0A8J6TAP0</accession>
<dbReference type="PANTHER" id="PTHR40072:SF1">
    <property type="entry name" value="MOLYBDOPTERIN-GUANINE DINUCLEOTIDE BIOSYNTHESIS ADAPTER PROTEIN"/>
    <property type="match status" value="1"/>
</dbReference>
<dbReference type="SUPFAM" id="SSF52540">
    <property type="entry name" value="P-loop containing nucleoside triphosphate hydrolases"/>
    <property type="match status" value="1"/>
</dbReference>
<dbReference type="Proteomes" id="UP000599024">
    <property type="component" value="Unassembled WGS sequence"/>
</dbReference>
<dbReference type="GO" id="GO:0006777">
    <property type="term" value="P:Mo-molybdopterin cofactor biosynthetic process"/>
    <property type="evidence" value="ECO:0007669"/>
    <property type="project" value="InterPro"/>
</dbReference>
<feature type="domain" description="Molybdopterin-guanine dinucleotide biosynthesis protein B (MobB)" evidence="1">
    <location>
        <begin position="5"/>
        <end position="136"/>
    </location>
</feature>
<dbReference type="AlphaFoldDB" id="A0A8J6TAP0"/>